<reference evidence="1 2" key="1">
    <citation type="submission" date="2022-03" db="EMBL/GenBank/DDBJ databases">
        <title>Streptomyces yunnanensis P86,complete genome.</title>
        <authorList>
            <person name="Chen S."/>
            <person name="Zhang Q."/>
        </authorList>
    </citation>
    <scope>NUCLEOTIDE SEQUENCE [LARGE SCALE GENOMIC DNA]</scope>
    <source>
        <strain evidence="1 2">P86</strain>
    </source>
</reference>
<proteinExistence type="predicted"/>
<accession>A0ABY8A5S7</accession>
<name>A0ABY8A5S7_9ACTN</name>
<gene>
    <name evidence="1" type="ORF">MOV08_06845</name>
</gene>
<organism evidence="1 2">
    <name type="scientific">Streptomyces yunnanensis</name>
    <dbReference type="NCBI Taxonomy" id="156453"/>
    <lineage>
        <taxon>Bacteria</taxon>
        <taxon>Bacillati</taxon>
        <taxon>Actinomycetota</taxon>
        <taxon>Actinomycetes</taxon>
        <taxon>Kitasatosporales</taxon>
        <taxon>Streptomycetaceae</taxon>
        <taxon>Streptomyces</taxon>
    </lineage>
</organism>
<evidence type="ECO:0000313" key="2">
    <source>
        <dbReference type="Proteomes" id="UP001218629"/>
    </source>
</evidence>
<dbReference type="Proteomes" id="UP001218629">
    <property type="component" value="Chromosome"/>
</dbReference>
<evidence type="ECO:0000313" key="1">
    <source>
        <dbReference type="EMBL" id="WEB39047.1"/>
    </source>
</evidence>
<keyword evidence="2" id="KW-1185">Reference proteome</keyword>
<evidence type="ECO:0008006" key="3">
    <source>
        <dbReference type="Google" id="ProtNLM"/>
    </source>
</evidence>
<protein>
    <recommendedName>
        <fullName evidence="3">Helix-turn-helix domain-containing protein</fullName>
    </recommendedName>
</protein>
<sequence>MPNVSLAWVYRDAPKLGLKGYKPGRGRNAKIQFKKTEVLNWLEQQKLL</sequence>
<dbReference type="EMBL" id="CP095749">
    <property type="protein sequence ID" value="WEB39047.1"/>
    <property type="molecule type" value="Genomic_DNA"/>
</dbReference>
<dbReference type="RefSeq" id="WP_275306704.1">
    <property type="nucleotide sequence ID" value="NZ_CP095749.1"/>
</dbReference>